<dbReference type="GO" id="GO:0016787">
    <property type="term" value="F:hydrolase activity"/>
    <property type="evidence" value="ECO:0007669"/>
    <property type="project" value="UniProtKB-KW"/>
</dbReference>
<evidence type="ECO:0000256" key="2">
    <source>
        <dbReference type="ARBA" id="ARBA00022649"/>
    </source>
</evidence>
<dbReference type="GO" id="GO:0004540">
    <property type="term" value="F:RNA nuclease activity"/>
    <property type="evidence" value="ECO:0007669"/>
    <property type="project" value="InterPro"/>
</dbReference>
<organism evidence="10 11">
    <name type="scientific">Desulfofundulus thermobenzoicus</name>
    <dbReference type="NCBI Taxonomy" id="29376"/>
    <lineage>
        <taxon>Bacteria</taxon>
        <taxon>Bacillati</taxon>
        <taxon>Bacillota</taxon>
        <taxon>Clostridia</taxon>
        <taxon>Eubacteriales</taxon>
        <taxon>Peptococcaceae</taxon>
        <taxon>Desulfofundulus</taxon>
    </lineage>
</organism>
<dbReference type="Proteomes" id="UP000441717">
    <property type="component" value="Unassembled WGS sequence"/>
</dbReference>
<dbReference type="GO" id="GO:0090729">
    <property type="term" value="F:toxin activity"/>
    <property type="evidence" value="ECO:0007669"/>
    <property type="project" value="UniProtKB-KW"/>
</dbReference>
<evidence type="ECO:0000256" key="1">
    <source>
        <dbReference type="ARBA" id="ARBA00001946"/>
    </source>
</evidence>
<accession>A0A6N7ING3</accession>
<comment type="function">
    <text evidence="8">Toxic component of a toxin-antitoxin (TA) system. An RNase.</text>
</comment>
<dbReference type="HAMAP" id="MF_00265">
    <property type="entry name" value="VapC_Nob1"/>
    <property type="match status" value="1"/>
</dbReference>
<feature type="binding site" evidence="8">
    <location>
        <position position="100"/>
    </location>
    <ligand>
        <name>Mg(2+)</name>
        <dbReference type="ChEBI" id="CHEBI:18420"/>
    </ligand>
</feature>
<evidence type="ECO:0000256" key="4">
    <source>
        <dbReference type="ARBA" id="ARBA00022723"/>
    </source>
</evidence>
<feature type="binding site" evidence="8">
    <location>
        <position position="12"/>
    </location>
    <ligand>
        <name>Mg(2+)</name>
        <dbReference type="ChEBI" id="CHEBI:18420"/>
    </ligand>
</feature>
<evidence type="ECO:0000256" key="7">
    <source>
        <dbReference type="ARBA" id="ARBA00038093"/>
    </source>
</evidence>
<evidence type="ECO:0000256" key="3">
    <source>
        <dbReference type="ARBA" id="ARBA00022722"/>
    </source>
</evidence>
<dbReference type="PANTHER" id="PTHR33653">
    <property type="entry name" value="RIBONUCLEASE VAPC2"/>
    <property type="match status" value="1"/>
</dbReference>
<keyword evidence="5 8" id="KW-0378">Hydrolase</keyword>
<gene>
    <name evidence="8" type="primary">vapC</name>
    <name evidence="10" type="ORF">GFC01_04505</name>
</gene>
<keyword evidence="3 8" id="KW-0540">Nuclease</keyword>
<dbReference type="SUPFAM" id="SSF88723">
    <property type="entry name" value="PIN domain-like"/>
    <property type="match status" value="1"/>
</dbReference>
<dbReference type="InterPro" id="IPR002716">
    <property type="entry name" value="PIN_dom"/>
</dbReference>
<comment type="caution">
    <text evidence="10">The sequence shown here is derived from an EMBL/GenBank/DDBJ whole genome shotgun (WGS) entry which is preliminary data.</text>
</comment>
<dbReference type="EMBL" id="WHYR01000008">
    <property type="protein sequence ID" value="MQL51536.1"/>
    <property type="molecule type" value="Genomic_DNA"/>
</dbReference>
<evidence type="ECO:0000259" key="9">
    <source>
        <dbReference type="Pfam" id="PF01850"/>
    </source>
</evidence>
<keyword evidence="2 8" id="KW-1277">Toxin-antitoxin system</keyword>
<comment type="cofactor">
    <cofactor evidence="1 8">
        <name>Mg(2+)</name>
        <dbReference type="ChEBI" id="CHEBI:18420"/>
    </cofactor>
</comment>
<keyword evidence="4 8" id="KW-0479">Metal-binding</keyword>
<dbReference type="GO" id="GO:0000287">
    <property type="term" value="F:magnesium ion binding"/>
    <property type="evidence" value="ECO:0007669"/>
    <property type="project" value="UniProtKB-UniRule"/>
</dbReference>
<keyword evidence="6 8" id="KW-0460">Magnesium</keyword>
<dbReference type="Gene3D" id="3.40.50.1010">
    <property type="entry name" value="5'-nuclease"/>
    <property type="match status" value="1"/>
</dbReference>
<evidence type="ECO:0000313" key="10">
    <source>
        <dbReference type="EMBL" id="MQL51536.1"/>
    </source>
</evidence>
<proteinExistence type="inferred from homology"/>
<dbReference type="Pfam" id="PF01850">
    <property type="entry name" value="PIN"/>
    <property type="match status" value="1"/>
</dbReference>
<dbReference type="InterPro" id="IPR022907">
    <property type="entry name" value="VapC_family"/>
</dbReference>
<evidence type="ECO:0000256" key="8">
    <source>
        <dbReference type="HAMAP-Rule" id="MF_00265"/>
    </source>
</evidence>
<dbReference type="InterPro" id="IPR029060">
    <property type="entry name" value="PIN-like_dom_sf"/>
</dbReference>
<keyword evidence="8" id="KW-0800">Toxin</keyword>
<protein>
    <recommendedName>
        <fullName evidence="8">Ribonuclease VapC</fullName>
        <shortName evidence="8">RNase VapC</shortName>
        <ecNumber evidence="8">3.1.-.-</ecNumber>
    </recommendedName>
    <alternativeName>
        <fullName evidence="8">Toxin VapC</fullName>
    </alternativeName>
</protein>
<dbReference type="AlphaFoldDB" id="A0A6N7ING3"/>
<keyword evidence="11" id="KW-1185">Reference proteome</keyword>
<dbReference type="PANTHER" id="PTHR33653:SF1">
    <property type="entry name" value="RIBONUCLEASE VAPC2"/>
    <property type="match status" value="1"/>
</dbReference>
<comment type="similarity">
    <text evidence="7 8">Belongs to the PINc/VapC protein family.</text>
</comment>
<sequence>MAAPESIGCVLDTSAVILHLRKYPGVEELLLELNETRGRLAVSAVTLVEIWQGTKKREEEKTRRFFEGTMVIPLNKELAERAGHLAQSLREKGLTIEMADIVIAATALEAKAPVLTTNQRHFSYVGGLEILEIGVLVGSR</sequence>
<feature type="domain" description="PIN" evidence="9">
    <location>
        <begin position="10"/>
        <end position="126"/>
    </location>
</feature>
<name>A0A6N7ING3_9FIRM</name>
<evidence type="ECO:0000256" key="5">
    <source>
        <dbReference type="ARBA" id="ARBA00022801"/>
    </source>
</evidence>
<reference evidence="10 11" key="1">
    <citation type="submission" date="2019-10" db="EMBL/GenBank/DDBJ databases">
        <title>Comparative genomics of sulfur disproportionating microorganisms.</title>
        <authorList>
            <person name="Ward L.M."/>
            <person name="Bertran E."/>
            <person name="Johnston D."/>
        </authorList>
    </citation>
    <scope>NUCLEOTIDE SEQUENCE [LARGE SCALE GENOMIC DNA]</scope>
    <source>
        <strain evidence="10 11">DSM 14055</strain>
    </source>
</reference>
<dbReference type="InterPro" id="IPR050556">
    <property type="entry name" value="Type_II_TA_system_RNase"/>
</dbReference>
<evidence type="ECO:0000256" key="6">
    <source>
        <dbReference type="ARBA" id="ARBA00022842"/>
    </source>
</evidence>
<dbReference type="RefSeq" id="WP_152945457.1">
    <property type="nucleotide sequence ID" value="NZ_WHYR01000008.1"/>
</dbReference>
<evidence type="ECO:0000313" key="11">
    <source>
        <dbReference type="Proteomes" id="UP000441717"/>
    </source>
</evidence>
<dbReference type="OrthoDB" id="1807258at2"/>
<dbReference type="EC" id="3.1.-.-" evidence="8"/>